<organism evidence="1 2">
    <name type="scientific">Candidatus Methanoperedens nitratireducens</name>
    <dbReference type="NCBI Taxonomy" id="1392998"/>
    <lineage>
        <taxon>Archaea</taxon>
        <taxon>Methanobacteriati</taxon>
        <taxon>Methanobacteriota</taxon>
        <taxon>Stenosarchaea group</taxon>
        <taxon>Methanomicrobia</taxon>
        <taxon>Methanosarcinales</taxon>
        <taxon>ANME-2 cluster</taxon>
        <taxon>Candidatus Methanoperedentaceae</taxon>
        <taxon>Candidatus Methanoperedens</taxon>
    </lineage>
</organism>
<evidence type="ECO:0000313" key="2">
    <source>
        <dbReference type="Proteomes" id="UP000050360"/>
    </source>
</evidence>
<gene>
    <name evidence="1" type="ORF">MPEBLZ_01937</name>
</gene>
<reference evidence="1 2" key="1">
    <citation type="submission" date="2015-09" db="EMBL/GenBank/DDBJ databases">
        <title>A metagenomics-based metabolic model of nitrate-dependent anaerobic oxidation of methane by Methanoperedens-like archaea.</title>
        <authorList>
            <person name="Arshad A."/>
            <person name="Speth D.R."/>
            <person name="De Graaf R.M."/>
            <person name="Op Den Camp H.J."/>
            <person name="Jetten M.S."/>
            <person name="Welte C.U."/>
        </authorList>
    </citation>
    <scope>NUCLEOTIDE SEQUENCE [LARGE SCALE GENOMIC DNA]</scope>
</reference>
<evidence type="ECO:0000313" key="1">
    <source>
        <dbReference type="EMBL" id="KPQ43554.1"/>
    </source>
</evidence>
<name>A0A0N8KR00_9EURY</name>
<proteinExistence type="predicted"/>
<protein>
    <submittedName>
        <fullName evidence="1">Uncharacterized protein</fullName>
    </submittedName>
</protein>
<dbReference type="AlphaFoldDB" id="A0A0N8KR00"/>
<sequence length="116" mass="12543">MDNGTISMDMAATAVILVAGNQVTIYEGGKVIQNFTLPEGEEYTWNTSNGGVYISGGIGRGVGDGKLNGRSQAERETELNKSINIARNDSRVQDLLESKGLVERRRRGMGNIVLLK</sequence>
<comment type="caution">
    <text evidence="1">The sequence shown here is derived from an EMBL/GenBank/DDBJ whole genome shotgun (WGS) entry which is preliminary data.</text>
</comment>
<accession>A0A0N8KR00</accession>
<dbReference type="Proteomes" id="UP000050360">
    <property type="component" value="Unassembled WGS sequence"/>
</dbReference>
<dbReference type="EMBL" id="LKCM01000139">
    <property type="protein sequence ID" value="KPQ43554.1"/>
    <property type="molecule type" value="Genomic_DNA"/>
</dbReference>